<organism evidence="5 6">
    <name type="scientific">Ramazzottius varieornatus</name>
    <name type="common">Water bear</name>
    <name type="synonym">Tardigrade</name>
    <dbReference type="NCBI Taxonomy" id="947166"/>
    <lineage>
        <taxon>Eukaryota</taxon>
        <taxon>Metazoa</taxon>
        <taxon>Ecdysozoa</taxon>
        <taxon>Tardigrada</taxon>
        <taxon>Eutardigrada</taxon>
        <taxon>Parachela</taxon>
        <taxon>Hypsibioidea</taxon>
        <taxon>Ramazzottiidae</taxon>
        <taxon>Ramazzottius</taxon>
    </lineage>
</organism>
<gene>
    <name evidence="5" type="primary">RvY_04628-1</name>
    <name evidence="5" type="synonym">RvY_04628.1</name>
    <name evidence="5" type="ORF">RvY_04628</name>
</gene>
<dbReference type="PROSITE" id="PS50850">
    <property type="entry name" value="MFS"/>
    <property type="match status" value="1"/>
</dbReference>
<feature type="transmembrane region" description="Helical" evidence="3">
    <location>
        <begin position="109"/>
        <end position="135"/>
    </location>
</feature>
<dbReference type="EMBL" id="BDGG01000002">
    <property type="protein sequence ID" value="GAU92564.1"/>
    <property type="molecule type" value="Genomic_DNA"/>
</dbReference>
<feature type="transmembrane region" description="Helical" evidence="3">
    <location>
        <begin position="15"/>
        <end position="35"/>
    </location>
</feature>
<dbReference type="GO" id="GO:0016020">
    <property type="term" value="C:membrane"/>
    <property type="evidence" value="ECO:0007669"/>
    <property type="project" value="UniProtKB-SubCell"/>
</dbReference>
<feature type="transmembrane region" description="Helical" evidence="3">
    <location>
        <begin position="171"/>
        <end position="192"/>
    </location>
</feature>
<dbReference type="GO" id="GO:0008028">
    <property type="term" value="F:monocarboxylic acid transmembrane transporter activity"/>
    <property type="evidence" value="ECO:0007669"/>
    <property type="project" value="TreeGrafter"/>
</dbReference>
<feature type="transmembrane region" description="Helical" evidence="3">
    <location>
        <begin position="379"/>
        <end position="400"/>
    </location>
</feature>
<dbReference type="InterPro" id="IPR050327">
    <property type="entry name" value="Proton-linked_MCT"/>
</dbReference>
<evidence type="ECO:0000256" key="3">
    <source>
        <dbReference type="SAM" id="Phobius"/>
    </source>
</evidence>
<proteinExistence type="predicted"/>
<evidence type="ECO:0000256" key="1">
    <source>
        <dbReference type="ARBA" id="ARBA00004141"/>
    </source>
</evidence>
<dbReference type="Proteomes" id="UP000186922">
    <property type="component" value="Unassembled WGS sequence"/>
</dbReference>
<dbReference type="AlphaFoldDB" id="A0A1D1USA0"/>
<accession>A0A1D1USA0</accession>
<protein>
    <recommendedName>
        <fullName evidence="4">Major facilitator superfamily (MFS) profile domain-containing protein</fullName>
    </recommendedName>
</protein>
<keyword evidence="3" id="KW-0812">Transmembrane</keyword>
<evidence type="ECO:0000259" key="4">
    <source>
        <dbReference type="PROSITE" id="PS50850"/>
    </source>
</evidence>
<keyword evidence="3" id="KW-0472">Membrane</keyword>
<comment type="caution">
    <text evidence="5">The sequence shown here is derived from an EMBL/GenBank/DDBJ whole genome shotgun (WGS) entry which is preliminary data.</text>
</comment>
<feature type="domain" description="Major facilitator superfamily (MFS) profile" evidence="4">
    <location>
        <begin position="16"/>
        <end position="403"/>
    </location>
</feature>
<dbReference type="InterPro" id="IPR011701">
    <property type="entry name" value="MFS"/>
</dbReference>
<dbReference type="PANTHER" id="PTHR11360:SF303">
    <property type="entry name" value="MAJOR FACILITATOR SUPERFAMILY (MFS) PROFILE DOMAIN-CONTAINING PROTEIN"/>
    <property type="match status" value="1"/>
</dbReference>
<feature type="transmembrane region" description="Helical" evidence="3">
    <location>
        <begin position="348"/>
        <end position="367"/>
    </location>
</feature>
<reference evidence="5 6" key="1">
    <citation type="journal article" date="2016" name="Nat. Commun.">
        <title>Extremotolerant tardigrade genome and improved radiotolerance of human cultured cells by tardigrade-unique protein.</title>
        <authorList>
            <person name="Hashimoto T."/>
            <person name="Horikawa D.D."/>
            <person name="Saito Y."/>
            <person name="Kuwahara H."/>
            <person name="Kozuka-Hata H."/>
            <person name="Shin-I T."/>
            <person name="Minakuchi Y."/>
            <person name="Ohishi K."/>
            <person name="Motoyama A."/>
            <person name="Aizu T."/>
            <person name="Enomoto A."/>
            <person name="Kondo K."/>
            <person name="Tanaka S."/>
            <person name="Hara Y."/>
            <person name="Koshikawa S."/>
            <person name="Sagara H."/>
            <person name="Miura T."/>
            <person name="Yokobori S."/>
            <person name="Miyagawa K."/>
            <person name="Suzuki Y."/>
            <person name="Kubo T."/>
            <person name="Oyama M."/>
            <person name="Kohara Y."/>
            <person name="Fujiyama A."/>
            <person name="Arakawa K."/>
            <person name="Katayama T."/>
            <person name="Toyoda A."/>
            <person name="Kunieda T."/>
        </authorList>
    </citation>
    <scope>NUCLEOTIDE SEQUENCE [LARGE SCALE GENOMIC DNA]</scope>
    <source>
        <strain evidence="5 6">YOKOZUNA-1</strain>
    </source>
</reference>
<dbReference type="OrthoDB" id="10060767at2759"/>
<dbReference type="Pfam" id="PF07690">
    <property type="entry name" value="MFS_1"/>
    <property type="match status" value="1"/>
</dbReference>
<feature type="transmembrane region" description="Helical" evidence="3">
    <location>
        <begin position="313"/>
        <end position="336"/>
    </location>
</feature>
<sequence>MSAGNGSADVVDKGWAWIVLFFSCVVIVISDGIRMSSGIFYSQFIDNLSLSRPQAASIVAVLNSMFFLAGPIAGLLAVKIGTRAAICIGALILFAGLFSSAFVKSYWALLVTFGFVHGLGYCIVFIPTIGALPLWFSKYRQLAPAVFMASGGLGIFVLAPLVQFLVSSYGWRGGAIVLSGVVLHCLATGATFSARSHSTHHAASGQSPLRSILTNPRSVLNLVISFFSFGIPLFLIFIVRHVTEYRGFTAGEAATLVSICGLTSFGGRVLFVVLNLNKRTATKNVRFCVFNLSAFFAAIGAAVIPSVWSYPAVGVTCGIMGLMTGLRIATITAVTLDIIPPPRFQTAMGLVQFANGVSVLSVPPIGGYLAAKYKSYDPVFYMSCAGFTTMTFLGLLLHYLEYRHDSQRATGEPTMLPKETAAGFRQQYQPHSTTGHHEKP</sequence>
<feature type="transmembrane region" description="Helical" evidence="3">
    <location>
        <begin position="55"/>
        <end position="77"/>
    </location>
</feature>
<feature type="transmembrane region" description="Helical" evidence="3">
    <location>
        <begin position="288"/>
        <end position="307"/>
    </location>
</feature>
<dbReference type="PANTHER" id="PTHR11360">
    <property type="entry name" value="MONOCARBOXYLATE TRANSPORTER"/>
    <property type="match status" value="1"/>
</dbReference>
<name>A0A1D1USA0_RAMVA</name>
<evidence type="ECO:0000313" key="6">
    <source>
        <dbReference type="Proteomes" id="UP000186922"/>
    </source>
</evidence>
<keyword evidence="6" id="KW-1185">Reference proteome</keyword>
<dbReference type="InterPro" id="IPR020846">
    <property type="entry name" value="MFS_dom"/>
</dbReference>
<dbReference type="InterPro" id="IPR036259">
    <property type="entry name" value="MFS_trans_sf"/>
</dbReference>
<comment type="subcellular location">
    <subcellularLocation>
        <location evidence="1">Membrane</location>
        <topology evidence="1">Multi-pass membrane protein</topology>
    </subcellularLocation>
</comment>
<feature type="transmembrane region" description="Helical" evidence="3">
    <location>
        <begin position="84"/>
        <end position="103"/>
    </location>
</feature>
<evidence type="ECO:0000256" key="2">
    <source>
        <dbReference type="SAM" id="MobiDB-lite"/>
    </source>
</evidence>
<feature type="transmembrane region" description="Helical" evidence="3">
    <location>
        <begin position="254"/>
        <end position="276"/>
    </location>
</feature>
<feature type="transmembrane region" description="Helical" evidence="3">
    <location>
        <begin position="142"/>
        <end position="165"/>
    </location>
</feature>
<keyword evidence="3" id="KW-1133">Transmembrane helix</keyword>
<evidence type="ECO:0000313" key="5">
    <source>
        <dbReference type="EMBL" id="GAU92564.1"/>
    </source>
</evidence>
<dbReference type="Gene3D" id="1.20.1250.20">
    <property type="entry name" value="MFS general substrate transporter like domains"/>
    <property type="match status" value="1"/>
</dbReference>
<feature type="transmembrane region" description="Helical" evidence="3">
    <location>
        <begin position="219"/>
        <end position="242"/>
    </location>
</feature>
<dbReference type="STRING" id="947166.A0A1D1USA0"/>
<feature type="region of interest" description="Disordered" evidence="2">
    <location>
        <begin position="418"/>
        <end position="440"/>
    </location>
</feature>
<dbReference type="SUPFAM" id="SSF103473">
    <property type="entry name" value="MFS general substrate transporter"/>
    <property type="match status" value="1"/>
</dbReference>